<gene>
    <name evidence="5" type="ORF">SAMN04489812_0723</name>
</gene>
<feature type="signal peptide" evidence="3">
    <location>
        <begin position="1"/>
        <end position="33"/>
    </location>
</feature>
<evidence type="ECO:0000313" key="6">
    <source>
        <dbReference type="Proteomes" id="UP000199103"/>
    </source>
</evidence>
<dbReference type="InterPro" id="IPR036465">
    <property type="entry name" value="vWFA_dom_sf"/>
</dbReference>
<protein>
    <submittedName>
        <fullName evidence="5">Ca-activated chloride channel family protein</fullName>
    </submittedName>
</protein>
<dbReference type="AlphaFoldDB" id="A0A1H1P0Y0"/>
<feature type="transmembrane region" description="Helical" evidence="2">
    <location>
        <begin position="611"/>
        <end position="636"/>
    </location>
</feature>
<dbReference type="STRING" id="630515.SAMN04489812_0723"/>
<dbReference type="OrthoDB" id="4318225at2"/>
<feature type="region of interest" description="Disordered" evidence="1">
    <location>
        <begin position="550"/>
        <end position="603"/>
    </location>
</feature>
<dbReference type="SUPFAM" id="SSF53300">
    <property type="entry name" value="vWA-like"/>
    <property type="match status" value="1"/>
</dbReference>
<dbReference type="Gene3D" id="3.40.50.410">
    <property type="entry name" value="von Willebrand factor, type A domain"/>
    <property type="match status" value="1"/>
</dbReference>
<keyword evidence="2" id="KW-0472">Membrane</keyword>
<evidence type="ECO:0000256" key="1">
    <source>
        <dbReference type="SAM" id="MobiDB-lite"/>
    </source>
</evidence>
<dbReference type="Pfam" id="PF13519">
    <property type="entry name" value="VWA_2"/>
    <property type="match status" value="1"/>
</dbReference>
<evidence type="ECO:0000259" key="4">
    <source>
        <dbReference type="PROSITE" id="PS50234"/>
    </source>
</evidence>
<accession>A0A1H1P0Y0</accession>
<dbReference type="Proteomes" id="UP000199103">
    <property type="component" value="Chromosome I"/>
</dbReference>
<evidence type="ECO:0000256" key="3">
    <source>
        <dbReference type="SAM" id="SignalP"/>
    </source>
</evidence>
<keyword evidence="2" id="KW-0812">Transmembrane</keyword>
<feature type="chain" id="PRO_5009256049" evidence="3">
    <location>
        <begin position="34"/>
        <end position="640"/>
    </location>
</feature>
<dbReference type="InterPro" id="IPR002035">
    <property type="entry name" value="VWF_A"/>
</dbReference>
<evidence type="ECO:0000256" key="2">
    <source>
        <dbReference type="SAM" id="Phobius"/>
    </source>
</evidence>
<keyword evidence="2" id="KW-1133">Transmembrane helix</keyword>
<keyword evidence="3" id="KW-0732">Signal</keyword>
<name>A0A1H1P0Y0_9ACTN</name>
<feature type="domain" description="VWFA" evidence="4">
    <location>
        <begin position="38"/>
        <end position="221"/>
    </location>
</feature>
<dbReference type="EMBL" id="LT629772">
    <property type="protein sequence ID" value="SDS04891.1"/>
    <property type="molecule type" value="Genomic_DNA"/>
</dbReference>
<feature type="region of interest" description="Disordered" evidence="1">
    <location>
        <begin position="368"/>
        <end position="393"/>
    </location>
</feature>
<dbReference type="PROSITE" id="PS50234">
    <property type="entry name" value="VWFA"/>
    <property type="match status" value="1"/>
</dbReference>
<sequence>MRTGLIKPTVVALATALLGITAVVLPAAPAAHADPANKMMLVMDSSGSMKEKLSDGKTRISAAKSALNTVIGGLPGSQQVGLRVYGAKVFDRSDKGACTDSQRVVDLGTDNRDDLKAAVEKYKPYGETPTGYALQQAGKDLGNDGQRTIVLVSDGEPTCAPDPCEVAGDLAEQGIDLKVDVVGLDVSGKARSMLQCVAKAGHGHYYDADSADDIGKALDTVATRSLRPYKPTGKPITGSEQADGAPELTVGDWQDKIGGAKRARSDLFYTLRRTLPGSTFHVSASLTTLDESDGLDLKIIGDTSNCGFATEQHPVQYGQLISVAITAPGYRDWDEKCTENDEFTVEVTRKENDGASRTVPLELRVAEEPPVDNVDSLPKELPDSDYAPPETGPATKIVGGSSFAQATDIKPGSFSGTLVPGEVQIFQLPIEWGQHLTAETRIKPLNQQLDDAMGNGPNWLNVKLFSPSRAMAENVVKSKTQVIVAPDGAEAHAVSYPVAYRNRTSFVTSKSGANRAGVYYIAVGLSPAEGKSYQLPFTLNVGVDGDVVGKPTYLEKGRQPSASPSAGSTPSMSTPTPSASAPTTPDPSPTGNQSGTAVDDSDAKPNPLIRAVGIAAGSVGGLAVLGGIVALIVVLIRRRS</sequence>
<feature type="compositionally biased region" description="Low complexity" evidence="1">
    <location>
        <begin position="560"/>
        <end position="583"/>
    </location>
</feature>
<dbReference type="RefSeq" id="WP_091519996.1">
    <property type="nucleotide sequence ID" value="NZ_LT629772.1"/>
</dbReference>
<reference evidence="5 6" key="1">
    <citation type="submission" date="2016-10" db="EMBL/GenBank/DDBJ databases">
        <authorList>
            <person name="de Groot N.N."/>
        </authorList>
    </citation>
    <scope>NUCLEOTIDE SEQUENCE [LARGE SCALE GENOMIC DNA]</scope>
    <source>
        <strain evidence="5 6">DSM 21800</strain>
    </source>
</reference>
<proteinExistence type="predicted"/>
<dbReference type="SMART" id="SM00327">
    <property type="entry name" value="VWA"/>
    <property type="match status" value="1"/>
</dbReference>
<organism evidence="5 6">
    <name type="scientific">Microlunatus soli</name>
    <dbReference type="NCBI Taxonomy" id="630515"/>
    <lineage>
        <taxon>Bacteria</taxon>
        <taxon>Bacillati</taxon>
        <taxon>Actinomycetota</taxon>
        <taxon>Actinomycetes</taxon>
        <taxon>Propionibacteriales</taxon>
        <taxon>Propionibacteriaceae</taxon>
        <taxon>Microlunatus</taxon>
    </lineage>
</organism>
<dbReference type="CDD" id="cd12087">
    <property type="entry name" value="TM_EGFR-like"/>
    <property type="match status" value="1"/>
</dbReference>
<evidence type="ECO:0000313" key="5">
    <source>
        <dbReference type="EMBL" id="SDS04891.1"/>
    </source>
</evidence>
<keyword evidence="6" id="KW-1185">Reference proteome</keyword>